<feature type="signal peptide" evidence="5">
    <location>
        <begin position="1"/>
        <end position="23"/>
    </location>
</feature>
<dbReference type="PROSITE" id="PS01039">
    <property type="entry name" value="SBP_BACTERIAL_3"/>
    <property type="match status" value="1"/>
</dbReference>
<keyword evidence="8" id="KW-1185">Reference proteome</keyword>
<evidence type="ECO:0000313" key="7">
    <source>
        <dbReference type="EMBL" id="QMV74715.1"/>
    </source>
</evidence>
<evidence type="ECO:0000256" key="5">
    <source>
        <dbReference type="SAM" id="SignalP"/>
    </source>
</evidence>
<protein>
    <submittedName>
        <fullName evidence="7">Transporter substrate-binding domain-containing protein</fullName>
    </submittedName>
</protein>
<reference evidence="7 8" key="1">
    <citation type="journal article" date="2020" name="G3 (Bethesda)">
        <title>CeMbio - The Caenorhabditis elegans Microbiome Resource.</title>
        <authorList>
            <person name="Dirksen P."/>
            <person name="Assie A."/>
            <person name="Zimmermann J."/>
            <person name="Zhang F."/>
            <person name="Tietje A.M."/>
            <person name="Marsh S.A."/>
            <person name="Felix M.A."/>
            <person name="Shapira M."/>
            <person name="Kaleta C."/>
            <person name="Schulenburg H."/>
            <person name="Samuel B."/>
        </authorList>
    </citation>
    <scope>NUCLEOTIDE SEQUENCE [LARGE SCALE GENOMIC DNA]</scope>
    <source>
        <strain evidence="7 8">BIGb0172</strain>
    </source>
</reference>
<evidence type="ECO:0000259" key="6">
    <source>
        <dbReference type="SMART" id="SM00062"/>
    </source>
</evidence>
<dbReference type="KEGG" id="cpis:HS961_18785"/>
<dbReference type="PANTHER" id="PTHR35936">
    <property type="entry name" value="MEMBRANE-BOUND LYTIC MUREIN TRANSGLYCOSYLASE F"/>
    <property type="match status" value="1"/>
</dbReference>
<organism evidence="7 8">
    <name type="scientific">Comamonas piscis</name>
    <dbReference type="NCBI Taxonomy" id="1562974"/>
    <lineage>
        <taxon>Bacteria</taxon>
        <taxon>Pseudomonadati</taxon>
        <taxon>Pseudomonadota</taxon>
        <taxon>Betaproteobacteria</taxon>
        <taxon>Burkholderiales</taxon>
        <taxon>Comamonadaceae</taxon>
        <taxon>Comamonas</taxon>
    </lineage>
</organism>
<dbReference type="Gene3D" id="3.40.190.10">
    <property type="entry name" value="Periplasmic binding protein-like II"/>
    <property type="match status" value="2"/>
</dbReference>
<dbReference type="GO" id="GO:0030313">
    <property type="term" value="C:cell envelope"/>
    <property type="evidence" value="ECO:0007669"/>
    <property type="project" value="UniProtKB-SubCell"/>
</dbReference>
<dbReference type="Proteomes" id="UP000515240">
    <property type="component" value="Chromosome"/>
</dbReference>
<dbReference type="EMBL" id="CP058554">
    <property type="protein sequence ID" value="QMV74715.1"/>
    <property type="molecule type" value="Genomic_DNA"/>
</dbReference>
<dbReference type="AlphaFoldDB" id="A0A7G5EL40"/>
<feature type="chain" id="PRO_5028995705" evidence="5">
    <location>
        <begin position="24"/>
        <end position="262"/>
    </location>
</feature>
<dbReference type="RefSeq" id="WP_182324601.1">
    <property type="nucleotide sequence ID" value="NZ_CP058554.1"/>
</dbReference>
<evidence type="ECO:0000256" key="4">
    <source>
        <dbReference type="RuleBase" id="RU003744"/>
    </source>
</evidence>
<evidence type="ECO:0000313" key="8">
    <source>
        <dbReference type="Proteomes" id="UP000515240"/>
    </source>
</evidence>
<dbReference type="Pfam" id="PF00497">
    <property type="entry name" value="SBP_bac_3"/>
    <property type="match status" value="1"/>
</dbReference>
<gene>
    <name evidence="7" type="ORF">HS961_18785</name>
</gene>
<proteinExistence type="inferred from homology"/>
<comment type="similarity">
    <text evidence="2 4">Belongs to the bacterial solute-binding protein 3 family.</text>
</comment>
<comment type="subcellular location">
    <subcellularLocation>
        <location evidence="1">Cell envelope</location>
    </subcellularLocation>
</comment>
<dbReference type="PANTHER" id="PTHR35936:SF17">
    <property type="entry name" value="ARGININE-BINDING EXTRACELLULAR PROTEIN ARTP"/>
    <property type="match status" value="1"/>
</dbReference>
<evidence type="ECO:0000256" key="3">
    <source>
        <dbReference type="ARBA" id="ARBA00022729"/>
    </source>
</evidence>
<dbReference type="SMART" id="SM00062">
    <property type="entry name" value="PBPb"/>
    <property type="match status" value="1"/>
</dbReference>
<dbReference type="SUPFAM" id="SSF53850">
    <property type="entry name" value="Periplasmic binding protein-like II"/>
    <property type="match status" value="1"/>
</dbReference>
<accession>A0A7G5EL40</accession>
<sequence length="262" mass="28900">MTRKWVLGLVAGVWMLGSAAVSAQQALPDLKVAVDLSYEPFTYKLSSGQPAGFDIDIANALCAQIKRKCVFVEQVWDGMIPGLQAKKYDVIISSMAKNEDRARVVDFTNKYYHTGSRIVMPKGFKYSGPESLKGKKIGVLKASIQEKWALTYLKPAGADVVSYPGRDPVYLDINSGRLDGSVADSVEIAYGFLKKPEGQNFEFVSETLVDKKIFGEGASIAMRKGQPELKKTLNDAIAAIRADGRYKQIADKYFDFDPYGKD</sequence>
<evidence type="ECO:0000256" key="2">
    <source>
        <dbReference type="ARBA" id="ARBA00010333"/>
    </source>
</evidence>
<dbReference type="InterPro" id="IPR001638">
    <property type="entry name" value="Solute-binding_3/MltF_N"/>
</dbReference>
<evidence type="ECO:0000256" key="1">
    <source>
        <dbReference type="ARBA" id="ARBA00004196"/>
    </source>
</evidence>
<keyword evidence="3 5" id="KW-0732">Signal</keyword>
<dbReference type="InterPro" id="IPR018313">
    <property type="entry name" value="SBP_3_CS"/>
</dbReference>
<feature type="domain" description="Solute-binding protein family 3/N-terminal" evidence="6">
    <location>
        <begin position="29"/>
        <end position="257"/>
    </location>
</feature>
<name>A0A7G5EL40_9BURK</name>